<dbReference type="PIRSF" id="PIRSF006324">
    <property type="entry name" value="LeuE"/>
    <property type="match status" value="1"/>
</dbReference>
<dbReference type="AlphaFoldDB" id="A0A840U9F9"/>
<feature type="transmembrane region" description="Helical" evidence="7">
    <location>
        <begin position="166"/>
        <end position="186"/>
    </location>
</feature>
<dbReference type="Proteomes" id="UP000591735">
    <property type="component" value="Unassembled WGS sequence"/>
</dbReference>
<accession>A0A840U9F9</accession>
<organism evidence="8 9">
    <name type="scientific">Marinobacter oulmenensis</name>
    <dbReference type="NCBI Taxonomy" id="643747"/>
    <lineage>
        <taxon>Bacteria</taxon>
        <taxon>Pseudomonadati</taxon>
        <taxon>Pseudomonadota</taxon>
        <taxon>Gammaproteobacteria</taxon>
        <taxon>Pseudomonadales</taxon>
        <taxon>Marinobacteraceae</taxon>
        <taxon>Marinobacter</taxon>
    </lineage>
</organism>
<dbReference type="PANTHER" id="PTHR30086:SF14">
    <property type="entry name" value="HOMOSERINE_HOMOSERINE LACTONE EFFLUX PROTEIN"/>
    <property type="match status" value="1"/>
</dbReference>
<dbReference type="GO" id="GO:0042970">
    <property type="term" value="F:homoserine transmembrane transporter activity"/>
    <property type="evidence" value="ECO:0007669"/>
    <property type="project" value="TreeGrafter"/>
</dbReference>
<keyword evidence="4 7" id="KW-0812">Transmembrane</keyword>
<comment type="similarity">
    <text evidence="2">Belongs to the Rht family.</text>
</comment>
<dbReference type="Pfam" id="PF01810">
    <property type="entry name" value="LysE"/>
    <property type="match status" value="1"/>
</dbReference>
<dbReference type="RefSeq" id="WP_221275768.1">
    <property type="nucleotide sequence ID" value="NZ_JACHFE010000005.1"/>
</dbReference>
<sequence length="230" mass="24917">MAFSLSSGCVINGFHDGGSVEIQLWFYYVVAVLVLTASPGPSVLLCVSKSVTRGFRSSVLAALGSLSAIYVILTLSFTGLGVIIARSEVIFEVIKWLGSAYLVYLGIRALTSKDTGFQSPETEGKTVHSPFSDYASGFLVGASNPKAIVFFTALFPQFINPEESLLIQYAILAGTFVALELSWLMFYSYLGRRSTEWLMQEGRARWFNRITGGVFVSAGVLLSNTTRASG</sequence>
<keyword evidence="6 7" id="KW-0472">Membrane</keyword>
<comment type="subcellular location">
    <subcellularLocation>
        <location evidence="1">Cell membrane</location>
        <topology evidence="1">Multi-pass membrane protein</topology>
    </subcellularLocation>
</comment>
<dbReference type="InterPro" id="IPR001123">
    <property type="entry name" value="LeuE-type"/>
</dbReference>
<dbReference type="EMBL" id="JACHFE010000005">
    <property type="protein sequence ID" value="MBB5321622.1"/>
    <property type="molecule type" value="Genomic_DNA"/>
</dbReference>
<evidence type="ECO:0000256" key="7">
    <source>
        <dbReference type="SAM" id="Phobius"/>
    </source>
</evidence>
<evidence type="ECO:0000256" key="4">
    <source>
        <dbReference type="ARBA" id="ARBA00022692"/>
    </source>
</evidence>
<keyword evidence="3" id="KW-1003">Cell membrane</keyword>
<dbReference type="GO" id="GO:0005886">
    <property type="term" value="C:plasma membrane"/>
    <property type="evidence" value="ECO:0007669"/>
    <property type="project" value="UniProtKB-SubCell"/>
</dbReference>
<dbReference type="PANTHER" id="PTHR30086">
    <property type="entry name" value="ARGININE EXPORTER PROTEIN ARGO"/>
    <property type="match status" value="1"/>
</dbReference>
<keyword evidence="9" id="KW-1185">Reference proteome</keyword>
<keyword evidence="5 7" id="KW-1133">Transmembrane helix</keyword>
<evidence type="ECO:0000256" key="3">
    <source>
        <dbReference type="ARBA" id="ARBA00022475"/>
    </source>
</evidence>
<evidence type="ECO:0000256" key="6">
    <source>
        <dbReference type="ARBA" id="ARBA00023136"/>
    </source>
</evidence>
<evidence type="ECO:0000256" key="2">
    <source>
        <dbReference type="ARBA" id="ARBA00007928"/>
    </source>
</evidence>
<comment type="caution">
    <text evidence="8">The sequence shown here is derived from an EMBL/GenBank/DDBJ whole genome shotgun (WGS) entry which is preliminary data.</text>
</comment>
<evidence type="ECO:0000313" key="8">
    <source>
        <dbReference type="EMBL" id="MBB5321622.1"/>
    </source>
</evidence>
<feature type="transmembrane region" description="Helical" evidence="7">
    <location>
        <begin position="25"/>
        <end position="47"/>
    </location>
</feature>
<evidence type="ECO:0000256" key="1">
    <source>
        <dbReference type="ARBA" id="ARBA00004651"/>
    </source>
</evidence>
<feature type="transmembrane region" description="Helical" evidence="7">
    <location>
        <begin position="59"/>
        <end position="84"/>
    </location>
</feature>
<feature type="transmembrane region" description="Helical" evidence="7">
    <location>
        <begin position="206"/>
        <end position="223"/>
    </location>
</feature>
<evidence type="ECO:0000313" key="9">
    <source>
        <dbReference type="Proteomes" id="UP000591735"/>
    </source>
</evidence>
<protein>
    <submittedName>
        <fullName evidence="8">Threonine/homoserine/homoserine lactone efflux protein</fullName>
    </submittedName>
</protein>
<reference evidence="8 9" key="1">
    <citation type="submission" date="2020-08" db="EMBL/GenBank/DDBJ databases">
        <title>Genomic Encyclopedia of Type Strains, Phase IV (KMG-IV): sequencing the most valuable type-strain genomes for metagenomic binning, comparative biology and taxonomic classification.</title>
        <authorList>
            <person name="Goeker M."/>
        </authorList>
    </citation>
    <scope>NUCLEOTIDE SEQUENCE [LARGE SCALE GENOMIC DNA]</scope>
    <source>
        <strain evidence="8 9">DSM 22359</strain>
    </source>
</reference>
<name>A0A840U9F9_9GAMM</name>
<proteinExistence type="inferred from homology"/>
<evidence type="ECO:0000256" key="5">
    <source>
        <dbReference type="ARBA" id="ARBA00022989"/>
    </source>
</evidence>
<gene>
    <name evidence="8" type="ORF">HNR38_002116</name>
</gene>